<keyword evidence="2" id="KW-0812">Transmembrane</keyword>
<feature type="compositionally biased region" description="Low complexity" evidence="5">
    <location>
        <begin position="156"/>
        <end position="167"/>
    </location>
</feature>
<reference evidence="7 8" key="1">
    <citation type="journal article" date="2022" name="bioRxiv">
        <title>Genomics of Preaxostyla Flagellates Illuminates Evolutionary Transitions and the Path Towards Mitochondrial Loss.</title>
        <authorList>
            <person name="Novak L.V.F."/>
            <person name="Treitli S.C."/>
            <person name="Pyrih J."/>
            <person name="Halakuc P."/>
            <person name="Pipaliya S.V."/>
            <person name="Vacek V."/>
            <person name="Brzon O."/>
            <person name="Soukal P."/>
            <person name="Eme L."/>
            <person name="Dacks J.B."/>
            <person name="Karnkowska A."/>
            <person name="Elias M."/>
            <person name="Hampl V."/>
        </authorList>
    </citation>
    <scope>NUCLEOTIDE SEQUENCE [LARGE SCALE GENOMIC DNA]</scope>
    <source>
        <strain evidence="7">NAU3</strain>
        <tissue evidence="7">Gut</tissue>
    </source>
</reference>
<evidence type="ECO:0000256" key="2">
    <source>
        <dbReference type="ARBA" id="ARBA00022692"/>
    </source>
</evidence>
<keyword evidence="3" id="KW-1133">Transmembrane helix</keyword>
<keyword evidence="4" id="KW-0472">Membrane</keyword>
<feature type="compositionally biased region" description="Low complexity" evidence="5">
    <location>
        <begin position="127"/>
        <end position="148"/>
    </location>
</feature>
<evidence type="ECO:0000313" key="8">
    <source>
        <dbReference type="Proteomes" id="UP001281761"/>
    </source>
</evidence>
<protein>
    <recommendedName>
        <fullName evidence="6">TM2 domain-containing protein</fullName>
    </recommendedName>
</protein>
<accession>A0ABQ9WWF4</accession>
<feature type="compositionally biased region" description="Basic and acidic residues" evidence="5">
    <location>
        <begin position="108"/>
        <end position="119"/>
    </location>
</feature>
<evidence type="ECO:0000256" key="1">
    <source>
        <dbReference type="ARBA" id="ARBA00004141"/>
    </source>
</evidence>
<dbReference type="Pfam" id="PF05154">
    <property type="entry name" value="TM2"/>
    <property type="match status" value="1"/>
</dbReference>
<keyword evidence="8" id="KW-1185">Reference proteome</keyword>
<feature type="region of interest" description="Disordered" evidence="5">
    <location>
        <begin position="108"/>
        <end position="226"/>
    </location>
</feature>
<evidence type="ECO:0000313" key="7">
    <source>
        <dbReference type="EMBL" id="KAK2943831.1"/>
    </source>
</evidence>
<sequence>MTQRFLEMYPVRDSRRYEGISWSENVAPTLSGGVPAWGEGEFNSTLAYGLCALSLVLVSGLHRIYLGDICCGVLYCLTSGWCCIGDCIDLCNLSSMVSSRNEEIHKKVKRKATEYDELHSQPPQQPSQPGQPQSYPPQNYVPAGYPQQGYPPPGPAQGYPAPQGYVPPGQPQGYPPQQMYAVQPTMQGQPGAYPAADGYAAAPPAGPPPEALPAQAVPNAPTDGKD</sequence>
<gene>
    <name evidence="7" type="ORF">BLNAU_21269</name>
</gene>
<name>A0ABQ9WWF4_9EUKA</name>
<proteinExistence type="predicted"/>
<evidence type="ECO:0000259" key="6">
    <source>
        <dbReference type="Pfam" id="PF05154"/>
    </source>
</evidence>
<evidence type="ECO:0000256" key="4">
    <source>
        <dbReference type="ARBA" id="ARBA00023136"/>
    </source>
</evidence>
<dbReference type="Proteomes" id="UP001281761">
    <property type="component" value="Unassembled WGS sequence"/>
</dbReference>
<evidence type="ECO:0000256" key="5">
    <source>
        <dbReference type="SAM" id="MobiDB-lite"/>
    </source>
</evidence>
<comment type="subcellular location">
    <subcellularLocation>
        <location evidence="1">Membrane</location>
        <topology evidence="1">Multi-pass membrane protein</topology>
    </subcellularLocation>
</comment>
<feature type="domain" description="TM2" evidence="6">
    <location>
        <begin position="44"/>
        <end position="90"/>
    </location>
</feature>
<organism evidence="7 8">
    <name type="scientific">Blattamonas nauphoetae</name>
    <dbReference type="NCBI Taxonomy" id="2049346"/>
    <lineage>
        <taxon>Eukaryota</taxon>
        <taxon>Metamonada</taxon>
        <taxon>Preaxostyla</taxon>
        <taxon>Oxymonadida</taxon>
        <taxon>Blattamonas</taxon>
    </lineage>
</organism>
<comment type="caution">
    <text evidence="7">The sequence shown here is derived from an EMBL/GenBank/DDBJ whole genome shotgun (WGS) entry which is preliminary data.</text>
</comment>
<dbReference type="InterPro" id="IPR007829">
    <property type="entry name" value="TM2"/>
</dbReference>
<evidence type="ECO:0000256" key="3">
    <source>
        <dbReference type="ARBA" id="ARBA00022989"/>
    </source>
</evidence>
<dbReference type="EMBL" id="JARBJD010000326">
    <property type="protein sequence ID" value="KAK2943831.1"/>
    <property type="molecule type" value="Genomic_DNA"/>
</dbReference>
<feature type="compositionally biased region" description="Low complexity" evidence="5">
    <location>
        <begin position="187"/>
        <end position="203"/>
    </location>
</feature>